<proteinExistence type="predicted"/>
<evidence type="ECO:0000313" key="1">
    <source>
        <dbReference type="EMBL" id="BBY68390.1"/>
    </source>
</evidence>
<evidence type="ECO:0008006" key="3">
    <source>
        <dbReference type="Google" id="ProtNLM"/>
    </source>
</evidence>
<keyword evidence="2" id="KW-1185">Reference proteome</keyword>
<accession>A0ABM7K359</accession>
<organism evidence="1 2">
    <name type="scientific">Mycobacterium paraintracellulare</name>
    <dbReference type="NCBI Taxonomy" id="1138383"/>
    <lineage>
        <taxon>Bacteria</taxon>
        <taxon>Bacillati</taxon>
        <taxon>Actinomycetota</taxon>
        <taxon>Actinomycetes</taxon>
        <taxon>Mycobacteriales</taxon>
        <taxon>Mycobacteriaceae</taxon>
        <taxon>Mycobacterium</taxon>
        <taxon>Mycobacterium avium complex (MAC)</taxon>
    </lineage>
</organism>
<reference evidence="1 2" key="1">
    <citation type="journal article" date="2019" name="Emerg. Microbes Infect.">
        <title>Comprehensive subspecies identification of 175 nontuberculous mycobacteria species based on 7547 genomic profiles.</title>
        <authorList>
            <person name="Matsumoto Y."/>
            <person name="Kinjo T."/>
            <person name="Motooka D."/>
            <person name="Nabeya D."/>
            <person name="Jung N."/>
            <person name="Uechi K."/>
            <person name="Horii T."/>
            <person name="Iida T."/>
            <person name="Fujita J."/>
            <person name="Nakamura S."/>
        </authorList>
    </citation>
    <scope>NUCLEOTIDE SEQUENCE [LARGE SCALE GENOMIC DNA]</scope>
    <source>
        <strain evidence="1 2">JCM 30622</strain>
    </source>
</reference>
<gene>
    <name evidence="1" type="ORF">MPRI_05770</name>
</gene>
<name>A0ABM7K359_9MYCO</name>
<dbReference type="Proteomes" id="UP000466578">
    <property type="component" value="Chromosome"/>
</dbReference>
<protein>
    <recommendedName>
        <fullName evidence="3">GAF domain-containing protein</fullName>
    </recommendedName>
</protein>
<evidence type="ECO:0000313" key="2">
    <source>
        <dbReference type="Proteomes" id="UP000466578"/>
    </source>
</evidence>
<sequence length="171" mass="19137">MAIGARLGVAGGNQGTMFVMVAVHRAPMRSRNDAVEPQAAIDRARRLGLCGFGQYVDRSGEQERLVRRVGRFADLDDGSFVWSRDTDGWFWLGRICGPYFYDAGEAAAAVDLVHVRPCEWLSAPTPEQEVPSAVIATFRRGGRNFQEIHHRSIGEHTQRIWDARRNQPADD</sequence>
<dbReference type="EMBL" id="AP022597">
    <property type="protein sequence ID" value="BBY68390.1"/>
    <property type="molecule type" value="Genomic_DNA"/>
</dbReference>